<dbReference type="InterPro" id="IPR050086">
    <property type="entry name" value="MetN_ABC_transporter-like"/>
</dbReference>
<reference evidence="3" key="2">
    <citation type="journal article" date="2021" name="PeerJ">
        <title>Extensive microbial diversity within the chicken gut microbiome revealed by metagenomics and culture.</title>
        <authorList>
            <person name="Gilroy R."/>
            <person name="Ravi A."/>
            <person name="Getino M."/>
            <person name="Pursley I."/>
            <person name="Horton D.L."/>
            <person name="Alikhan N.F."/>
            <person name="Baker D."/>
            <person name="Gharbi K."/>
            <person name="Hall N."/>
            <person name="Watson M."/>
            <person name="Adriaenssens E.M."/>
            <person name="Foster-Nyarko E."/>
            <person name="Jarju S."/>
            <person name="Secka A."/>
            <person name="Antonio M."/>
            <person name="Oren A."/>
            <person name="Chaudhuri R.R."/>
            <person name="La Ragione R."/>
            <person name="Hildebrand F."/>
            <person name="Pallen M.J."/>
        </authorList>
    </citation>
    <scope>NUCLEOTIDE SEQUENCE</scope>
    <source>
        <strain evidence="3">10532</strain>
    </source>
</reference>
<evidence type="ECO:0000313" key="3">
    <source>
        <dbReference type="EMBL" id="MBO8457319.1"/>
    </source>
</evidence>
<dbReference type="GO" id="GO:0005886">
    <property type="term" value="C:plasma membrane"/>
    <property type="evidence" value="ECO:0007669"/>
    <property type="project" value="UniProtKB-SubCell"/>
</dbReference>
<dbReference type="InterPro" id="IPR027417">
    <property type="entry name" value="P-loop_NTPase"/>
</dbReference>
<gene>
    <name evidence="3" type="ORF">IAA81_03715</name>
</gene>
<reference evidence="3" key="1">
    <citation type="submission" date="2020-10" db="EMBL/GenBank/DDBJ databases">
        <authorList>
            <person name="Gilroy R."/>
        </authorList>
    </citation>
    <scope>NUCLEOTIDE SEQUENCE</scope>
    <source>
        <strain evidence="3">10532</strain>
    </source>
</reference>
<keyword evidence="3" id="KW-0067">ATP-binding</keyword>
<name>A0A9D9HNK7_9SPIR</name>
<accession>A0A9D9HNK7</accession>
<sequence length="54" mass="6212">TMVVVTHEMIFARDVSDKIIFMDNGIILEKGSGKEVIDNPKNERTRAFLNRFTN</sequence>
<evidence type="ECO:0000313" key="4">
    <source>
        <dbReference type="Proteomes" id="UP000823638"/>
    </source>
</evidence>
<feature type="non-terminal residue" evidence="3">
    <location>
        <position position="1"/>
    </location>
</feature>
<dbReference type="PANTHER" id="PTHR43166">
    <property type="entry name" value="AMINO ACID IMPORT ATP-BINDING PROTEIN"/>
    <property type="match status" value="1"/>
</dbReference>
<keyword evidence="3" id="KW-0547">Nucleotide-binding</keyword>
<dbReference type="AlphaFoldDB" id="A0A9D9HNK7"/>
<dbReference type="Proteomes" id="UP000823638">
    <property type="component" value="Unassembled WGS sequence"/>
</dbReference>
<comment type="subcellular location">
    <subcellularLocation>
        <location evidence="1">Cell membrane</location>
        <topology evidence="1">Peripheral membrane protein</topology>
    </subcellularLocation>
</comment>
<dbReference type="EMBL" id="JADIMM010000052">
    <property type="protein sequence ID" value="MBO8457319.1"/>
    <property type="molecule type" value="Genomic_DNA"/>
</dbReference>
<comment type="caution">
    <text evidence="3">The sequence shown here is derived from an EMBL/GenBank/DDBJ whole genome shotgun (WGS) entry which is preliminary data.</text>
</comment>
<dbReference type="PANTHER" id="PTHR43166:SF35">
    <property type="entry name" value="L-CYSTINE IMPORT ATP-BINDING PROTEIN TCYN"/>
    <property type="match status" value="1"/>
</dbReference>
<dbReference type="GO" id="GO:0005524">
    <property type="term" value="F:ATP binding"/>
    <property type="evidence" value="ECO:0007669"/>
    <property type="project" value="UniProtKB-KW"/>
</dbReference>
<evidence type="ECO:0000256" key="2">
    <source>
        <dbReference type="ARBA" id="ARBA00022448"/>
    </source>
</evidence>
<organism evidence="3 4">
    <name type="scientific">Candidatus Gallitreponema excrementavium</name>
    <dbReference type="NCBI Taxonomy" id="2840840"/>
    <lineage>
        <taxon>Bacteria</taxon>
        <taxon>Pseudomonadati</taxon>
        <taxon>Spirochaetota</taxon>
        <taxon>Spirochaetia</taxon>
        <taxon>Spirochaetales</taxon>
        <taxon>Candidatus Gallitreponema</taxon>
    </lineage>
</organism>
<evidence type="ECO:0000256" key="1">
    <source>
        <dbReference type="ARBA" id="ARBA00004202"/>
    </source>
</evidence>
<dbReference type="SUPFAM" id="SSF52540">
    <property type="entry name" value="P-loop containing nucleoside triphosphate hydrolases"/>
    <property type="match status" value="1"/>
</dbReference>
<proteinExistence type="predicted"/>
<keyword evidence="2" id="KW-0813">Transport</keyword>
<dbReference type="Gene3D" id="3.40.50.300">
    <property type="entry name" value="P-loop containing nucleotide triphosphate hydrolases"/>
    <property type="match status" value="1"/>
</dbReference>
<protein>
    <submittedName>
        <fullName evidence="3">Amino acid ABC transporter ATP-binding protein</fullName>
    </submittedName>
</protein>